<organism evidence="1">
    <name type="scientific">Medicago truncatula</name>
    <name type="common">Barrel medic</name>
    <name type="synonym">Medicago tribuloides</name>
    <dbReference type="NCBI Taxonomy" id="3880"/>
    <lineage>
        <taxon>Eukaryota</taxon>
        <taxon>Viridiplantae</taxon>
        <taxon>Streptophyta</taxon>
        <taxon>Embryophyta</taxon>
        <taxon>Tracheophyta</taxon>
        <taxon>Spermatophyta</taxon>
        <taxon>Magnoliopsida</taxon>
        <taxon>eudicotyledons</taxon>
        <taxon>Gunneridae</taxon>
        <taxon>Pentapetalae</taxon>
        <taxon>rosids</taxon>
        <taxon>fabids</taxon>
        <taxon>Fabales</taxon>
        <taxon>Fabaceae</taxon>
        <taxon>Papilionoideae</taxon>
        <taxon>50 kb inversion clade</taxon>
        <taxon>NPAAA clade</taxon>
        <taxon>Hologalegina</taxon>
        <taxon>IRL clade</taxon>
        <taxon>Trifolieae</taxon>
        <taxon>Medicago</taxon>
    </lineage>
</organism>
<accession>I3S323</accession>
<name>I3S323_MEDTR</name>
<protein>
    <submittedName>
        <fullName evidence="1">Uncharacterized protein</fullName>
    </submittedName>
</protein>
<sequence>MEDSTLMETKTGPTIPQVLRITLVFMLDCWGRNLIPSKDQRLRQNNLIWKLWLCMKWVTFRACTQY</sequence>
<evidence type="ECO:0000313" key="1">
    <source>
        <dbReference type="EMBL" id="AFK34665.1"/>
    </source>
</evidence>
<dbReference type="AlphaFoldDB" id="I3S323"/>
<dbReference type="EMBL" id="BT134870">
    <property type="protein sequence ID" value="AFK34665.1"/>
    <property type="molecule type" value="mRNA"/>
</dbReference>
<proteinExistence type="evidence at transcript level"/>
<reference evidence="1" key="1">
    <citation type="submission" date="2012-05" db="EMBL/GenBank/DDBJ databases">
        <authorList>
            <person name="Krishnakumar V."/>
            <person name="Cheung F."/>
            <person name="Xiao Y."/>
            <person name="Chan A."/>
            <person name="Moskal W.A."/>
            <person name="Town C.D."/>
        </authorList>
    </citation>
    <scope>NUCLEOTIDE SEQUENCE</scope>
</reference>